<dbReference type="Proteomes" id="UP001604336">
    <property type="component" value="Unassembled WGS sequence"/>
</dbReference>
<feature type="compositionally biased region" description="Acidic residues" evidence="1">
    <location>
        <begin position="122"/>
        <end position="136"/>
    </location>
</feature>
<evidence type="ECO:0000313" key="2">
    <source>
        <dbReference type="EMBL" id="KAL2492238.1"/>
    </source>
</evidence>
<sequence length="136" mass="15598">MPAKQSRKEMPPSSSSKEDASPENWVDKCSILIRKNVDLASFTFEAPSFHLEDYFVAMGWISILTLNEKTYPIIMKEFYKKMVFSPGTDISCLVRNKRIKITRELIRTILELEDGPSTLPFEDGDEMDEDEDALPT</sequence>
<accession>A0ABD1RVA1</accession>
<feature type="region of interest" description="Disordered" evidence="1">
    <location>
        <begin position="1"/>
        <end position="22"/>
    </location>
</feature>
<dbReference type="AlphaFoldDB" id="A0ABD1RVA1"/>
<evidence type="ECO:0000313" key="3">
    <source>
        <dbReference type="Proteomes" id="UP001604336"/>
    </source>
</evidence>
<feature type="region of interest" description="Disordered" evidence="1">
    <location>
        <begin position="116"/>
        <end position="136"/>
    </location>
</feature>
<evidence type="ECO:0000256" key="1">
    <source>
        <dbReference type="SAM" id="MobiDB-lite"/>
    </source>
</evidence>
<name>A0ABD1RVA1_9LAMI</name>
<organism evidence="2 3">
    <name type="scientific">Abeliophyllum distichum</name>
    <dbReference type="NCBI Taxonomy" id="126358"/>
    <lineage>
        <taxon>Eukaryota</taxon>
        <taxon>Viridiplantae</taxon>
        <taxon>Streptophyta</taxon>
        <taxon>Embryophyta</taxon>
        <taxon>Tracheophyta</taxon>
        <taxon>Spermatophyta</taxon>
        <taxon>Magnoliopsida</taxon>
        <taxon>eudicotyledons</taxon>
        <taxon>Gunneridae</taxon>
        <taxon>Pentapetalae</taxon>
        <taxon>asterids</taxon>
        <taxon>lamiids</taxon>
        <taxon>Lamiales</taxon>
        <taxon>Oleaceae</taxon>
        <taxon>Forsythieae</taxon>
        <taxon>Abeliophyllum</taxon>
    </lineage>
</organism>
<protein>
    <submittedName>
        <fullName evidence="2">Uncharacterized protein</fullName>
    </submittedName>
</protein>
<gene>
    <name evidence="2" type="ORF">Adt_27866</name>
</gene>
<dbReference type="EMBL" id="JBFOLK010000008">
    <property type="protein sequence ID" value="KAL2492238.1"/>
    <property type="molecule type" value="Genomic_DNA"/>
</dbReference>
<feature type="compositionally biased region" description="Basic and acidic residues" evidence="1">
    <location>
        <begin position="1"/>
        <end position="20"/>
    </location>
</feature>
<reference evidence="3" key="1">
    <citation type="submission" date="2024-07" db="EMBL/GenBank/DDBJ databases">
        <title>Two chromosome-level genome assemblies of Korean endemic species Abeliophyllum distichum and Forsythia ovata (Oleaceae).</title>
        <authorList>
            <person name="Jang H."/>
        </authorList>
    </citation>
    <scope>NUCLEOTIDE SEQUENCE [LARGE SCALE GENOMIC DNA]</scope>
</reference>
<keyword evidence="3" id="KW-1185">Reference proteome</keyword>
<proteinExistence type="predicted"/>
<comment type="caution">
    <text evidence="2">The sequence shown here is derived from an EMBL/GenBank/DDBJ whole genome shotgun (WGS) entry which is preliminary data.</text>
</comment>